<evidence type="ECO:0000256" key="1">
    <source>
        <dbReference type="ARBA" id="ARBA00004430"/>
    </source>
</evidence>
<evidence type="ECO:0000259" key="2">
    <source>
        <dbReference type="PROSITE" id="PS50181"/>
    </source>
</evidence>
<dbReference type="InterPro" id="IPR032675">
    <property type="entry name" value="LRR_dom_sf"/>
</dbReference>
<proteinExistence type="predicted"/>
<organism evidence="3">
    <name type="scientific">Chlamydomonas leiostraca</name>
    <dbReference type="NCBI Taxonomy" id="1034604"/>
    <lineage>
        <taxon>Eukaryota</taxon>
        <taxon>Viridiplantae</taxon>
        <taxon>Chlorophyta</taxon>
        <taxon>core chlorophytes</taxon>
        <taxon>Chlorophyceae</taxon>
        <taxon>CS clade</taxon>
        <taxon>Chlamydomonadales</taxon>
        <taxon>Chlamydomonadaceae</taxon>
        <taxon>Chlamydomonas</taxon>
    </lineage>
</organism>
<sequence length="683" mass="73923">MDHLPDELIFSIKHQLSAPDLQSLYGSCSRMRDGVLRRLQNITLKLEPSSAYEAGQATFRNIGGDAHAAAWSPRQVTLVGDAGQQEQLRDATQRCQQCGSSPAADDFSLAAMIAAANLTPGSLHGRIRHLALKKLRLCNTGPMLRDWCNGRNPSSTTTTLQLDSCAFQGGALQHLVALPSQQLCISSPYLSGTTVIPLDSINTSVTSLQIHRGVTESSWLRLSSFQPLTALTNLSHLSISHRSSSRSATLQASHLAPLTRLTSLSLHAGQVLDTCDRLGEWYEGCYNGLDKWLPMALPALPLLQSFAMTTGCSFASLWYGPSIHDLLPSIGQQSSLTRLQIRSPCNAAYHLGTHRLAPVVDGCRLLTTVQLGVVTGAAFVMLVKQLPSLQHLTLVSVKSHLPEDLSSWESTSLQSLALGCMSLPCQGGSGLARMPLTTLKQPLQIAGVEAYDYTDHALDAALELGGPLTPEQHLAAARADAEALLQHLLQSGQPVEGTLEVLVPRMRLSDSVPLAAILDAISPVAPLMHHLHCKAEDAADLSTIAASQLGQAARWLVLPWRVDDELPAVTSHFPAVRVLQVTANSDDLYGDFFSDCEQYSEWPPHIPAAIATGLQPMCSPLPSLTHIAMDLSEFFRQHPQEPIKNWLMSGREERPMGNGLTVVFGLSKQGIRQDKMLNDAMLL</sequence>
<accession>A0A7S0R9H6</accession>
<gene>
    <name evidence="3" type="ORF">CLEI1391_LOCUS4144</name>
</gene>
<comment type="subcellular location">
    <subcellularLocation>
        <location evidence="1">Cytoplasm</location>
        <location evidence="1">Cytoskeleton</location>
        <location evidence="1">Cilium axoneme</location>
    </subcellularLocation>
</comment>
<dbReference type="SUPFAM" id="SSF52047">
    <property type="entry name" value="RNI-like"/>
    <property type="match status" value="1"/>
</dbReference>
<evidence type="ECO:0000313" key="3">
    <source>
        <dbReference type="EMBL" id="CAD8670437.1"/>
    </source>
</evidence>
<feature type="domain" description="F-box" evidence="2">
    <location>
        <begin position="1"/>
        <end position="46"/>
    </location>
</feature>
<reference evidence="3" key="1">
    <citation type="submission" date="2021-01" db="EMBL/GenBank/DDBJ databases">
        <authorList>
            <person name="Corre E."/>
            <person name="Pelletier E."/>
            <person name="Niang G."/>
            <person name="Scheremetjew M."/>
            <person name="Finn R."/>
            <person name="Kale V."/>
            <person name="Holt S."/>
            <person name="Cochrane G."/>
            <person name="Meng A."/>
            <person name="Brown T."/>
            <person name="Cohen L."/>
        </authorList>
    </citation>
    <scope>NUCLEOTIDE SEQUENCE</scope>
    <source>
        <strain evidence="3">SAG 11-49</strain>
    </source>
</reference>
<dbReference type="EMBL" id="HBFB01007363">
    <property type="protein sequence ID" value="CAD8670437.1"/>
    <property type="molecule type" value="Transcribed_RNA"/>
</dbReference>
<dbReference type="AlphaFoldDB" id="A0A7S0R9H6"/>
<protein>
    <recommendedName>
        <fullName evidence="2">F-box domain-containing protein</fullName>
    </recommendedName>
</protein>
<dbReference type="PROSITE" id="PS50181">
    <property type="entry name" value="FBOX"/>
    <property type="match status" value="1"/>
</dbReference>
<dbReference type="InterPro" id="IPR001810">
    <property type="entry name" value="F-box_dom"/>
</dbReference>
<name>A0A7S0R9H6_9CHLO</name>
<dbReference type="Gene3D" id="3.80.10.10">
    <property type="entry name" value="Ribonuclease Inhibitor"/>
    <property type="match status" value="1"/>
</dbReference>
<dbReference type="GO" id="GO:0005930">
    <property type="term" value="C:axoneme"/>
    <property type="evidence" value="ECO:0007669"/>
    <property type="project" value="UniProtKB-SubCell"/>
</dbReference>